<reference evidence="2" key="2">
    <citation type="submission" date="2019-01" db="UniProtKB">
        <authorList>
            <consortium name="EnsemblPlants"/>
        </authorList>
    </citation>
    <scope>IDENTIFICATION</scope>
    <source>
        <strain evidence="2">cv. Heinz 1706</strain>
    </source>
</reference>
<dbReference type="AlphaFoldDB" id="A0A3Q7HE06"/>
<dbReference type="PaxDb" id="4081-Solyc07g061830.1.1"/>
<evidence type="ECO:0000313" key="3">
    <source>
        <dbReference type="Proteomes" id="UP000004994"/>
    </source>
</evidence>
<protein>
    <submittedName>
        <fullName evidence="2">Uncharacterized protein</fullName>
    </submittedName>
</protein>
<accession>A0A3Q7HE06</accession>
<feature type="transmembrane region" description="Helical" evidence="1">
    <location>
        <begin position="6"/>
        <end position="24"/>
    </location>
</feature>
<name>A0A3Q7HE06_SOLLC</name>
<dbReference type="Gramene" id="Solyc07g061830.1.1">
    <property type="protein sequence ID" value="Solyc07g061830.1.1.1"/>
    <property type="gene ID" value="Solyc07g061830.1"/>
</dbReference>
<dbReference type="EnsemblPlants" id="Solyc07g061830.1.1">
    <property type="protein sequence ID" value="Solyc07g061830.1.1.1"/>
    <property type="gene ID" value="Solyc07g061830.1"/>
</dbReference>
<sequence length="139" mass="13693">MDLIAIIAPIIGVILFPILIILCGKCREKHRQKHKDEARGGDVELGSGAGKVKDGNLVVLAGAGGAAAATVVGNEDRDKEVVVEKLSEVPKLLETLIDCFCGGDGDDVGDFGGGDCCCGDSGGDGGGCGGCGGCGGGCG</sequence>
<reference evidence="2" key="1">
    <citation type="journal article" date="2012" name="Nature">
        <title>The tomato genome sequence provides insights into fleshy fruit evolution.</title>
        <authorList>
            <consortium name="Tomato Genome Consortium"/>
        </authorList>
    </citation>
    <scope>NUCLEOTIDE SEQUENCE [LARGE SCALE GENOMIC DNA]</scope>
    <source>
        <strain evidence="2">cv. Heinz 1706</strain>
    </source>
</reference>
<dbReference type="Proteomes" id="UP000004994">
    <property type="component" value="Chromosome 7"/>
</dbReference>
<keyword evidence="3" id="KW-1185">Reference proteome</keyword>
<evidence type="ECO:0000256" key="1">
    <source>
        <dbReference type="SAM" id="Phobius"/>
    </source>
</evidence>
<keyword evidence="1" id="KW-0472">Membrane</keyword>
<proteinExistence type="predicted"/>
<dbReference type="InParanoid" id="A0A3Q7HE06"/>
<organism evidence="2">
    <name type="scientific">Solanum lycopersicum</name>
    <name type="common">Tomato</name>
    <name type="synonym">Lycopersicon esculentum</name>
    <dbReference type="NCBI Taxonomy" id="4081"/>
    <lineage>
        <taxon>Eukaryota</taxon>
        <taxon>Viridiplantae</taxon>
        <taxon>Streptophyta</taxon>
        <taxon>Embryophyta</taxon>
        <taxon>Tracheophyta</taxon>
        <taxon>Spermatophyta</taxon>
        <taxon>Magnoliopsida</taxon>
        <taxon>eudicotyledons</taxon>
        <taxon>Gunneridae</taxon>
        <taxon>Pentapetalae</taxon>
        <taxon>asterids</taxon>
        <taxon>lamiids</taxon>
        <taxon>Solanales</taxon>
        <taxon>Solanaceae</taxon>
        <taxon>Solanoideae</taxon>
        <taxon>Solaneae</taxon>
        <taxon>Solanum</taxon>
        <taxon>Solanum subgen. Lycopersicon</taxon>
    </lineage>
</organism>
<evidence type="ECO:0000313" key="2">
    <source>
        <dbReference type="EnsemblPlants" id="Solyc07g061830.1.1.1"/>
    </source>
</evidence>
<keyword evidence="1" id="KW-1133">Transmembrane helix</keyword>
<keyword evidence="1" id="KW-0812">Transmembrane</keyword>